<name>A0ABR9K334_9ACTN</name>
<proteinExistence type="inferred from homology"/>
<dbReference type="EC" id="4.1.3.17" evidence="9"/>
<dbReference type="Proteomes" id="UP000627838">
    <property type="component" value="Unassembled WGS sequence"/>
</dbReference>
<dbReference type="PANTHER" id="PTHR33254">
    <property type="entry name" value="4-HYDROXY-4-METHYL-2-OXOGLUTARATE ALDOLASE 3-RELATED"/>
    <property type="match status" value="1"/>
</dbReference>
<evidence type="ECO:0000256" key="7">
    <source>
        <dbReference type="ARBA" id="ARBA00025046"/>
    </source>
</evidence>
<reference evidence="10 11" key="1">
    <citation type="submission" date="2020-10" db="EMBL/GenBank/DDBJ databases">
        <title>Sequencing the genomes of 1000 actinobacteria strains.</title>
        <authorList>
            <person name="Klenk H.-P."/>
        </authorList>
    </citation>
    <scope>NUCLEOTIDE SEQUENCE [LARGE SCALE GENOMIC DNA]</scope>
    <source>
        <strain evidence="10 11">DSM 46744</strain>
    </source>
</reference>
<accession>A0ABR9K334</accession>
<dbReference type="RefSeq" id="WP_192762902.1">
    <property type="nucleotide sequence ID" value="NZ_JADBDZ010000001.1"/>
</dbReference>
<keyword evidence="6 9" id="KW-0456">Lyase</keyword>
<dbReference type="Gene3D" id="3.50.30.40">
    <property type="entry name" value="Ribonuclease E inhibitor RraA/RraA-like"/>
    <property type="match status" value="1"/>
</dbReference>
<evidence type="ECO:0000313" key="11">
    <source>
        <dbReference type="Proteomes" id="UP000627838"/>
    </source>
</evidence>
<dbReference type="PANTHER" id="PTHR33254:SF4">
    <property type="entry name" value="4-HYDROXY-4-METHYL-2-OXOGLUTARATE ALDOLASE 3-RELATED"/>
    <property type="match status" value="1"/>
</dbReference>
<dbReference type="SUPFAM" id="SSF89562">
    <property type="entry name" value="RraA-like"/>
    <property type="match status" value="1"/>
</dbReference>
<evidence type="ECO:0000256" key="2">
    <source>
        <dbReference type="ARBA" id="ARBA00001968"/>
    </source>
</evidence>
<dbReference type="EC" id="4.1.1.112" evidence="9"/>
<comment type="subunit">
    <text evidence="4 9">Homotrimer.</text>
</comment>
<evidence type="ECO:0000256" key="1">
    <source>
        <dbReference type="ARBA" id="ARBA00001342"/>
    </source>
</evidence>
<comment type="catalytic activity">
    <reaction evidence="8 9">
        <text>oxaloacetate + H(+) = pyruvate + CO2</text>
        <dbReference type="Rhea" id="RHEA:15641"/>
        <dbReference type="ChEBI" id="CHEBI:15361"/>
        <dbReference type="ChEBI" id="CHEBI:15378"/>
        <dbReference type="ChEBI" id="CHEBI:16452"/>
        <dbReference type="ChEBI" id="CHEBI:16526"/>
        <dbReference type="EC" id="4.1.1.112"/>
    </reaction>
</comment>
<comment type="similarity">
    <text evidence="3 9">Belongs to the class II aldolase/RraA-like family.</text>
</comment>
<sequence>MQIVTADLYDEHGDALQSCSLQFRQYGRRLAFHGLVATVSCHEDNALLKNVLSEPGDGRVLVVDGQGSLDAALMGDQIAELAARNGWSGVIINGAVRDTAVLPTIDLGIKALGSNPRKSRKKGTGERDVPLTFGGVTFRPGDEVFSDEDGILMAQA</sequence>
<comment type="cofactor">
    <cofactor evidence="2 9">
        <name>a divalent metal cation</name>
        <dbReference type="ChEBI" id="CHEBI:60240"/>
    </cofactor>
</comment>
<gene>
    <name evidence="10" type="ORF">H4W34_006774</name>
</gene>
<dbReference type="InterPro" id="IPR036704">
    <property type="entry name" value="RraA/RraA-like_sf"/>
</dbReference>
<protein>
    <recommendedName>
        <fullName evidence="9">4-hydroxy-4-methyl-2-oxoglutarate aldolase</fullName>
        <shortName evidence="9">HMG aldolase</shortName>
        <ecNumber evidence="9">4.1.1.112</ecNumber>
        <ecNumber evidence="9">4.1.3.17</ecNumber>
    </recommendedName>
    <alternativeName>
        <fullName evidence="9">Oxaloacetate decarboxylase</fullName>
    </alternativeName>
</protein>
<dbReference type="EMBL" id="JADBDZ010000001">
    <property type="protein sequence ID" value="MBE1536941.1"/>
    <property type="molecule type" value="Genomic_DNA"/>
</dbReference>
<dbReference type="NCBIfam" id="NF006875">
    <property type="entry name" value="PRK09372.1"/>
    <property type="match status" value="1"/>
</dbReference>
<dbReference type="InterPro" id="IPR005493">
    <property type="entry name" value="RraA/RraA-like"/>
</dbReference>
<organism evidence="10 11">
    <name type="scientific">Actinomadura algeriensis</name>
    <dbReference type="NCBI Taxonomy" id="1679523"/>
    <lineage>
        <taxon>Bacteria</taxon>
        <taxon>Bacillati</taxon>
        <taxon>Actinomycetota</taxon>
        <taxon>Actinomycetes</taxon>
        <taxon>Streptosporangiales</taxon>
        <taxon>Thermomonosporaceae</taxon>
        <taxon>Actinomadura</taxon>
    </lineage>
</organism>
<evidence type="ECO:0000256" key="3">
    <source>
        <dbReference type="ARBA" id="ARBA00008621"/>
    </source>
</evidence>
<evidence type="ECO:0000313" key="10">
    <source>
        <dbReference type="EMBL" id="MBE1536941.1"/>
    </source>
</evidence>
<comment type="function">
    <text evidence="7 9">Catalyzes the aldol cleavage of 4-hydroxy-4-methyl-2-oxoglutarate (HMG) into 2 molecules of pyruvate. Also contains a secondary oxaloacetate (OAA) decarboxylase activity due to the common pyruvate enolate transition state formed following C-C bond cleavage in the retro-aldol and decarboxylation reactions.</text>
</comment>
<comment type="catalytic activity">
    <reaction evidence="1 9">
        <text>4-hydroxy-4-methyl-2-oxoglutarate = 2 pyruvate</text>
        <dbReference type="Rhea" id="RHEA:22748"/>
        <dbReference type="ChEBI" id="CHEBI:15361"/>
        <dbReference type="ChEBI" id="CHEBI:58276"/>
        <dbReference type="EC" id="4.1.3.17"/>
    </reaction>
</comment>
<comment type="caution">
    <text evidence="10">The sequence shown here is derived from an EMBL/GenBank/DDBJ whole genome shotgun (WGS) entry which is preliminary data.</text>
</comment>
<evidence type="ECO:0000256" key="5">
    <source>
        <dbReference type="ARBA" id="ARBA00022723"/>
    </source>
</evidence>
<keyword evidence="11" id="KW-1185">Reference proteome</keyword>
<keyword evidence="5 9" id="KW-0479">Metal-binding</keyword>
<dbReference type="InterPro" id="IPR010203">
    <property type="entry name" value="RraA"/>
</dbReference>
<dbReference type="Pfam" id="PF03737">
    <property type="entry name" value="RraA-like"/>
    <property type="match status" value="1"/>
</dbReference>
<evidence type="ECO:0000256" key="4">
    <source>
        <dbReference type="ARBA" id="ARBA00011233"/>
    </source>
</evidence>
<evidence type="ECO:0000256" key="6">
    <source>
        <dbReference type="ARBA" id="ARBA00023239"/>
    </source>
</evidence>
<evidence type="ECO:0000256" key="8">
    <source>
        <dbReference type="ARBA" id="ARBA00047973"/>
    </source>
</evidence>
<dbReference type="CDD" id="cd16841">
    <property type="entry name" value="RraA_family"/>
    <property type="match status" value="1"/>
</dbReference>
<evidence type="ECO:0000256" key="9">
    <source>
        <dbReference type="RuleBase" id="RU004338"/>
    </source>
</evidence>
<dbReference type="NCBIfam" id="TIGR01935">
    <property type="entry name" value="NOT-MenG"/>
    <property type="match status" value="1"/>
</dbReference>